<name>A0A5B0G469_9BURK</name>
<accession>A0A5B0G469</accession>
<protein>
    <submittedName>
        <fullName evidence="1">Uncharacterized protein</fullName>
    </submittedName>
</protein>
<reference evidence="1 2" key="1">
    <citation type="submission" date="2019-08" db="EMBL/GenBank/DDBJ databases">
        <title>Paraburkholderia sp. DCY113.</title>
        <authorList>
            <person name="Kang J."/>
        </authorList>
    </citation>
    <scope>NUCLEOTIDE SEQUENCE [LARGE SCALE GENOMIC DNA]</scope>
    <source>
        <strain evidence="1 2">DCY113</strain>
    </source>
</reference>
<dbReference type="Proteomes" id="UP000325273">
    <property type="component" value="Unassembled WGS sequence"/>
</dbReference>
<evidence type="ECO:0000313" key="1">
    <source>
        <dbReference type="EMBL" id="KAA0998227.1"/>
    </source>
</evidence>
<dbReference type="AlphaFoldDB" id="A0A5B0G469"/>
<dbReference type="RefSeq" id="WP_149676108.1">
    <property type="nucleotide sequence ID" value="NZ_VTUZ01000062.1"/>
</dbReference>
<gene>
    <name evidence="1" type="ORF">FVF58_45390</name>
</gene>
<organism evidence="1 2">
    <name type="scientific">Paraburkholderia panacisoli</name>
    <dbReference type="NCBI Taxonomy" id="2603818"/>
    <lineage>
        <taxon>Bacteria</taxon>
        <taxon>Pseudomonadati</taxon>
        <taxon>Pseudomonadota</taxon>
        <taxon>Betaproteobacteria</taxon>
        <taxon>Burkholderiales</taxon>
        <taxon>Burkholderiaceae</taxon>
        <taxon>Paraburkholderia</taxon>
    </lineage>
</organism>
<evidence type="ECO:0000313" key="2">
    <source>
        <dbReference type="Proteomes" id="UP000325273"/>
    </source>
</evidence>
<sequence>MIALQIGYRARNAGVVGNIRVELRPRSQAAYYASLGLNASRLADLDSRGYMGAVTDINGSVMMYDGLRKLL</sequence>
<proteinExistence type="predicted"/>
<keyword evidence="2" id="KW-1185">Reference proteome</keyword>
<comment type="caution">
    <text evidence="1">The sequence shown here is derived from an EMBL/GenBank/DDBJ whole genome shotgun (WGS) entry which is preliminary data.</text>
</comment>
<dbReference type="EMBL" id="VTUZ01000062">
    <property type="protein sequence ID" value="KAA0998227.1"/>
    <property type="molecule type" value="Genomic_DNA"/>
</dbReference>